<protein>
    <submittedName>
        <fullName evidence="1">GIP protein</fullName>
    </submittedName>
</protein>
<dbReference type="OrthoDB" id="431742at2759"/>
<name>A0A812UX04_9DINO</name>
<gene>
    <name evidence="1" type="primary">GIP</name>
    <name evidence="1" type="ORF">SNAT2548_LOCUS33551</name>
</gene>
<evidence type="ECO:0000313" key="1">
    <source>
        <dbReference type="EMBL" id="CAE7588796.1"/>
    </source>
</evidence>
<accession>A0A812UX04</accession>
<keyword evidence="2" id="KW-1185">Reference proteome</keyword>
<dbReference type="AlphaFoldDB" id="A0A812UX04"/>
<comment type="caution">
    <text evidence="1">The sequence shown here is derived from an EMBL/GenBank/DDBJ whole genome shotgun (WGS) entry which is preliminary data.</text>
</comment>
<proteinExistence type="predicted"/>
<dbReference type="EMBL" id="CAJNDS010002762">
    <property type="protein sequence ID" value="CAE7588796.1"/>
    <property type="molecule type" value="Genomic_DNA"/>
</dbReference>
<dbReference type="Proteomes" id="UP000604046">
    <property type="component" value="Unassembled WGS sequence"/>
</dbReference>
<organism evidence="1 2">
    <name type="scientific">Symbiodinium natans</name>
    <dbReference type="NCBI Taxonomy" id="878477"/>
    <lineage>
        <taxon>Eukaryota</taxon>
        <taxon>Sar</taxon>
        <taxon>Alveolata</taxon>
        <taxon>Dinophyceae</taxon>
        <taxon>Suessiales</taxon>
        <taxon>Symbiodiniaceae</taxon>
        <taxon>Symbiodinium</taxon>
    </lineage>
</organism>
<evidence type="ECO:0000313" key="2">
    <source>
        <dbReference type="Proteomes" id="UP000604046"/>
    </source>
</evidence>
<reference evidence="1" key="1">
    <citation type="submission" date="2021-02" db="EMBL/GenBank/DDBJ databases">
        <authorList>
            <person name="Dougan E. K."/>
            <person name="Rhodes N."/>
            <person name="Thang M."/>
            <person name="Chan C."/>
        </authorList>
    </citation>
    <scope>NUCLEOTIDE SEQUENCE</scope>
</reference>
<sequence length="301" mass="32676">MPDPPFFFSYAVDLCHLSARKGWEAQALVTLAKAKLVVCEEGEINHTIVKVTQLAAERVAQMRPHHRVLMAEALLTMSLALIRSDGLRSALQAAKDAQIFFNKAGQAAQAARAQLALAEAEVGLGRAAEGKEDAEEAAKVLKEIEDFNGQDRALDILDAAHQALGLPTRAEIAAEEQRKRQEKLRLQQQQWALQYYQQQQLQGGGGAAPPMPQMMPSMEMQAPKAGSVEKAPLERESNPLLLKAGMDTGTIKSKVSQIATAIMGGDEEFEADTPLMEAGLTSNTAVLLRDELTKDLLGAQR</sequence>